<organism evidence="11">
    <name type="scientific">Clandestinovirus</name>
    <dbReference type="NCBI Taxonomy" id="2831644"/>
    <lineage>
        <taxon>Viruses</taxon>
    </lineage>
</organism>
<dbReference type="InterPro" id="IPR050629">
    <property type="entry name" value="STE20/SPS1-PAK"/>
</dbReference>
<name>A0A8F8KLI2_9VIRU</name>
<dbReference type="PROSITE" id="PS00108">
    <property type="entry name" value="PROTEIN_KINASE_ST"/>
    <property type="match status" value="1"/>
</dbReference>
<dbReference type="SUPFAM" id="SSF56112">
    <property type="entry name" value="Protein kinase-like (PK-like)"/>
    <property type="match status" value="1"/>
</dbReference>
<keyword evidence="2 11" id="KW-0723">Serine/threonine-protein kinase</keyword>
<feature type="compositionally biased region" description="Low complexity" evidence="9">
    <location>
        <begin position="284"/>
        <end position="296"/>
    </location>
</feature>
<feature type="region of interest" description="Disordered" evidence="9">
    <location>
        <begin position="284"/>
        <end position="341"/>
    </location>
</feature>
<keyword evidence="6" id="KW-0067">ATP-binding</keyword>
<evidence type="ECO:0000256" key="1">
    <source>
        <dbReference type="ARBA" id="ARBA00008874"/>
    </source>
</evidence>
<evidence type="ECO:0000256" key="4">
    <source>
        <dbReference type="ARBA" id="ARBA00022741"/>
    </source>
</evidence>
<feature type="compositionally biased region" description="Basic residues" evidence="9">
    <location>
        <begin position="176"/>
        <end position="188"/>
    </location>
</feature>
<dbReference type="PROSITE" id="PS50011">
    <property type="entry name" value="PROTEIN_KINASE_DOM"/>
    <property type="match status" value="1"/>
</dbReference>
<dbReference type="Pfam" id="PF00069">
    <property type="entry name" value="Pkinase"/>
    <property type="match status" value="1"/>
</dbReference>
<feature type="domain" description="Protein kinase" evidence="10">
    <location>
        <begin position="376"/>
        <end position="646"/>
    </location>
</feature>
<evidence type="ECO:0000256" key="3">
    <source>
        <dbReference type="ARBA" id="ARBA00022679"/>
    </source>
</evidence>
<gene>
    <name evidence="11" type="ORF">KOM_12_42</name>
</gene>
<evidence type="ECO:0000256" key="5">
    <source>
        <dbReference type="ARBA" id="ARBA00022777"/>
    </source>
</evidence>
<protein>
    <submittedName>
        <fullName evidence="11">Serine/threonine protein kinase</fullName>
    </submittedName>
</protein>
<dbReference type="PANTHER" id="PTHR48012">
    <property type="entry name" value="STERILE20-LIKE KINASE, ISOFORM B-RELATED"/>
    <property type="match status" value="1"/>
</dbReference>
<sequence>MESNLVAFCTSLVDSLPLPIIICDDQLSIIHTNPPASDLGTDEHFRIRLPPPPTEAYKMVECGSMFDVVKGVITCLPLPCFLCDANSEIALFANRIAWDCVKKKQTSAISVDGSPVVTMEELIKNILNAIPFPVVMCDDEMRDSVFANETARGVIFNKKEDTTTISVSLSGNYSPRGKKEKEKKRTRKGSGSLSPKDKKEKVPKLKFGIKSSKTKTSRPTSPVIYDSEEDAELSSLLLQKSPRMNPNGQQSPAQNMIQEPPSSMIAKPIPLRSAASCMALTGNAASQQSPSAARRSTSFETNKSAFRPITPPIISTPPRSPASLTPPSSNSPIHLSPPQTRRLISLPVDTNSGRSEFIGKQLIGTHKTDLGYEAGYTVKSVVCSGSMHSILLVECFDTEETLIAKTHTINQSTTEDQSDILNSLQYEAEQMAILNHPNIVKLVDVAKPTNLKEQVNRPIWLIMEHCAKGSVGDMLAKLSDGQILPETVIVNILHDVLHAIKYLHSNTKEKQTIIHRDVKAANIFIDSDGTCKLGDFGTIRKTDGTRETLVGTPYCMAPEIFAGQPYTSAVDIWSLGITAIEMADKKPPFTGKSVLEVSLKVRERQTPTLYNPSLWSREFQDLITRMLDQEPRHRWTAERLLDHCIFKSRKLFNPKAVFNYMNKQ</sequence>
<evidence type="ECO:0000256" key="9">
    <source>
        <dbReference type="SAM" id="MobiDB-lite"/>
    </source>
</evidence>
<dbReference type="InterPro" id="IPR008271">
    <property type="entry name" value="Ser/Thr_kinase_AS"/>
</dbReference>
<feature type="region of interest" description="Disordered" evidence="9">
    <location>
        <begin position="167"/>
        <end position="227"/>
    </location>
</feature>
<evidence type="ECO:0000256" key="7">
    <source>
        <dbReference type="ARBA" id="ARBA00047899"/>
    </source>
</evidence>
<keyword evidence="3" id="KW-0808">Transferase</keyword>
<dbReference type="InterPro" id="IPR000719">
    <property type="entry name" value="Prot_kinase_dom"/>
</dbReference>
<dbReference type="SMART" id="SM00220">
    <property type="entry name" value="S_TKc"/>
    <property type="match status" value="1"/>
</dbReference>
<dbReference type="EMBL" id="MZ420154">
    <property type="protein sequence ID" value="QYA18312.1"/>
    <property type="molecule type" value="Genomic_DNA"/>
</dbReference>
<evidence type="ECO:0000313" key="11">
    <source>
        <dbReference type="EMBL" id="QYA18312.1"/>
    </source>
</evidence>
<dbReference type="Gene3D" id="1.10.510.10">
    <property type="entry name" value="Transferase(Phosphotransferase) domain 1"/>
    <property type="match status" value="1"/>
</dbReference>
<evidence type="ECO:0000256" key="6">
    <source>
        <dbReference type="ARBA" id="ARBA00022840"/>
    </source>
</evidence>
<evidence type="ECO:0000256" key="2">
    <source>
        <dbReference type="ARBA" id="ARBA00022527"/>
    </source>
</evidence>
<dbReference type="InterPro" id="IPR011009">
    <property type="entry name" value="Kinase-like_dom_sf"/>
</dbReference>
<proteinExistence type="inferred from homology"/>
<keyword evidence="5 11" id="KW-0418">Kinase</keyword>
<feature type="compositionally biased region" description="Polar residues" evidence="9">
    <location>
        <begin position="322"/>
        <end position="339"/>
    </location>
</feature>
<comment type="similarity">
    <text evidence="1">Belongs to the protein kinase superfamily. STE Ser/Thr protein kinase family. STE20 subfamily.</text>
</comment>
<dbReference type="GO" id="GO:0004674">
    <property type="term" value="F:protein serine/threonine kinase activity"/>
    <property type="evidence" value="ECO:0007669"/>
    <property type="project" value="UniProtKB-KW"/>
</dbReference>
<comment type="catalytic activity">
    <reaction evidence="7">
        <text>L-threonyl-[protein] + ATP = O-phospho-L-threonyl-[protein] + ADP + H(+)</text>
        <dbReference type="Rhea" id="RHEA:46608"/>
        <dbReference type="Rhea" id="RHEA-COMP:11060"/>
        <dbReference type="Rhea" id="RHEA-COMP:11605"/>
        <dbReference type="ChEBI" id="CHEBI:15378"/>
        <dbReference type="ChEBI" id="CHEBI:30013"/>
        <dbReference type="ChEBI" id="CHEBI:30616"/>
        <dbReference type="ChEBI" id="CHEBI:61977"/>
        <dbReference type="ChEBI" id="CHEBI:456216"/>
        <dbReference type="EC" id="2.7.11.1"/>
    </reaction>
</comment>
<feature type="compositionally biased region" description="Pro residues" evidence="9">
    <location>
        <begin position="309"/>
        <end position="320"/>
    </location>
</feature>
<comment type="catalytic activity">
    <reaction evidence="8">
        <text>L-seryl-[protein] + ATP = O-phospho-L-seryl-[protein] + ADP + H(+)</text>
        <dbReference type="Rhea" id="RHEA:17989"/>
        <dbReference type="Rhea" id="RHEA-COMP:9863"/>
        <dbReference type="Rhea" id="RHEA-COMP:11604"/>
        <dbReference type="ChEBI" id="CHEBI:15378"/>
        <dbReference type="ChEBI" id="CHEBI:29999"/>
        <dbReference type="ChEBI" id="CHEBI:30616"/>
        <dbReference type="ChEBI" id="CHEBI:83421"/>
        <dbReference type="ChEBI" id="CHEBI:456216"/>
        <dbReference type="EC" id="2.7.11.1"/>
    </reaction>
</comment>
<reference evidence="11" key="1">
    <citation type="submission" date="2021-06" db="EMBL/GenBank/DDBJ databases">
        <authorList>
            <person name="Rolland C."/>
        </authorList>
    </citation>
    <scope>NUCLEOTIDE SEQUENCE</scope>
    <source>
        <strain evidence="11">347.936635</strain>
    </source>
</reference>
<keyword evidence="4" id="KW-0547">Nucleotide-binding</keyword>
<dbReference type="GO" id="GO:0005524">
    <property type="term" value="F:ATP binding"/>
    <property type="evidence" value="ECO:0007669"/>
    <property type="project" value="UniProtKB-KW"/>
</dbReference>
<accession>A0A8F8KLI2</accession>
<evidence type="ECO:0000256" key="8">
    <source>
        <dbReference type="ARBA" id="ARBA00048679"/>
    </source>
</evidence>
<dbReference type="PANTHER" id="PTHR48012:SF10">
    <property type="entry name" value="FI20177P1"/>
    <property type="match status" value="1"/>
</dbReference>
<evidence type="ECO:0000259" key="10">
    <source>
        <dbReference type="PROSITE" id="PS50011"/>
    </source>
</evidence>